<organism evidence="1 2">
    <name type="scientific">Botryotinia convoluta</name>
    <dbReference type="NCBI Taxonomy" id="54673"/>
    <lineage>
        <taxon>Eukaryota</taxon>
        <taxon>Fungi</taxon>
        <taxon>Dikarya</taxon>
        <taxon>Ascomycota</taxon>
        <taxon>Pezizomycotina</taxon>
        <taxon>Leotiomycetes</taxon>
        <taxon>Helotiales</taxon>
        <taxon>Sclerotiniaceae</taxon>
        <taxon>Botryotinia</taxon>
    </lineage>
</organism>
<sequence>MVPDLAGTSRLIVLTESALEFPLDLEGDLEGDLERDLDLEFELELEALEALETLSALDARVSERTGTSSVVDHSEAASEAALALDVLVVLVDAVDLRLETLRDGESTFIRCSDSAADTAEASETSETAEFALVLGILSTSKLDSIGVGGISLN</sequence>
<evidence type="ECO:0000313" key="2">
    <source>
        <dbReference type="Proteomes" id="UP000297527"/>
    </source>
</evidence>
<proteinExistence type="predicted"/>
<comment type="caution">
    <text evidence="1">The sequence shown here is derived from an EMBL/GenBank/DDBJ whole genome shotgun (WGS) entry which is preliminary data.</text>
</comment>
<gene>
    <name evidence="1" type="ORF">BCON_0019g00550</name>
</gene>
<name>A0A4Z1ILI1_9HELO</name>
<accession>A0A4Z1ILI1</accession>
<dbReference type="EMBL" id="PQXN01000019">
    <property type="protein sequence ID" value="TGO62519.1"/>
    <property type="molecule type" value="Genomic_DNA"/>
</dbReference>
<reference evidence="1 2" key="1">
    <citation type="submission" date="2017-12" db="EMBL/GenBank/DDBJ databases">
        <title>Comparative genomics of Botrytis spp.</title>
        <authorList>
            <person name="Valero-Jimenez C.A."/>
            <person name="Tapia P."/>
            <person name="Veloso J."/>
            <person name="Silva-Moreno E."/>
            <person name="Staats M."/>
            <person name="Valdes J.H."/>
            <person name="Van Kan J.A.L."/>
        </authorList>
    </citation>
    <scope>NUCLEOTIDE SEQUENCE [LARGE SCALE GENOMIC DNA]</scope>
    <source>
        <strain evidence="1 2">MUCL11595</strain>
    </source>
</reference>
<keyword evidence="2" id="KW-1185">Reference proteome</keyword>
<evidence type="ECO:0000313" key="1">
    <source>
        <dbReference type="EMBL" id="TGO62519.1"/>
    </source>
</evidence>
<protein>
    <submittedName>
        <fullName evidence="1">Uncharacterized protein</fullName>
    </submittedName>
</protein>
<dbReference type="AlphaFoldDB" id="A0A4Z1ILI1"/>
<dbReference type="Proteomes" id="UP000297527">
    <property type="component" value="Unassembled WGS sequence"/>
</dbReference>